<feature type="region of interest" description="Disordered" evidence="1">
    <location>
        <begin position="143"/>
        <end position="212"/>
    </location>
</feature>
<gene>
    <name evidence="2" type="ORF">CB5_LOCUS18589</name>
</gene>
<proteinExistence type="predicted"/>
<dbReference type="EMBL" id="LR862153">
    <property type="protein sequence ID" value="CAD1835378.1"/>
    <property type="molecule type" value="Genomic_DNA"/>
</dbReference>
<organism evidence="2">
    <name type="scientific">Ananas comosus var. bracteatus</name>
    <name type="common">red pineapple</name>
    <dbReference type="NCBI Taxonomy" id="296719"/>
    <lineage>
        <taxon>Eukaryota</taxon>
        <taxon>Viridiplantae</taxon>
        <taxon>Streptophyta</taxon>
        <taxon>Embryophyta</taxon>
        <taxon>Tracheophyta</taxon>
        <taxon>Spermatophyta</taxon>
        <taxon>Magnoliopsida</taxon>
        <taxon>Liliopsida</taxon>
        <taxon>Poales</taxon>
        <taxon>Bromeliaceae</taxon>
        <taxon>Bromelioideae</taxon>
        <taxon>Ananas</taxon>
    </lineage>
</organism>
<accession>A0A6V7PXF2</accession>
<evidence type="ECO:0008006" key="3">
    <source>
        <dbReference type="Google" id="ProtNLM"/>
    </source>
</evidence>
<evidence type="ECO:0000313" key="2">
    <source>
        <dbReference type="EMBL" id="CAD1835378.1"/>
    </source>
</evidence>
<sequence length="442" mass="48416">MAEKPLMLKDYLEIEIDSQAESSDGFPCYPRLADAATVRHLLAAELRGGAGKRFDSPRSAKGGALTRISAAIKLKLLPFSAEGRNGEGFLSRSFSKRIRGSFWKKRSEDAEGEGERDRKRSVRVKDIVRLRSFEEIEERRSFGCPSPVVSSCGSSSESESSSSSSGSDFVSSSIGSSEFLDEIESSAAKNSSPPRSPNANANPNPNPNPRICTVADIGVRAEETATGDTKGVESESREECQMEAEEKEQLSPVAVMDFPYEDEDEDTTTTTTSPSSPSFQQTLANIERTKLQLLQKIRRFESLADLDPIDLESRFAASDEVGATDVGSPTGSRTARGLLALLEAATGGAHHGSFEKLLLDFFAEGLSHVDSATTNSSAELLECAREWTIDGARRFCWEEKQLEISEMERNGRWRCFGEEKVQLSVDLEGAIFDSLVEEFVSW</sequence>
<feature type="compositionally biased region" description="Basic and acidic residues" evidence="1">
    <location>
        <begin position="230"/>
        <end position="240"/>
    </location>
</feature>
<dbReference type="AlphaFoldDB" id="A0A6V7PXF2"/>
<feature type="compositionally biased region" description="Low complexity" evidence="1">
    <location>
        <begin position="146"/>
        <end position="178"/>
    </location>
</feature>
<feature type="compositionally biased region" description="Low complexity" evidence="1">
    <location>
        <begin position="185"/>
        <end position="203"/>
    </location>
</feature>
<name>A0A6V7PXF2_ANACO</name>
<dbReference type="PANTHER" id="PTHR33623">
    <property type="entry name" value="OS04G0572500 PROTEIN"/>
    <property type="match status" value="1"/>
</dbReference>
<dbReference type="PANTHER" id="PTHR33623:SF4">
    <property type="entry name" value="DUF4378 DOMAIN-CONTAINING PROTEIN"/>
    <property type="match status" value="1"/>
</dbReference>
<protein>
    <recommendedName>
        <fullName evidence="3">DUF4378 domain-containing protein</fullName>
    </recommendedName>
</protein>
<evidence type="ECO:0000256" key="1">
    <source>
        <dbReference type="SAM" id="MobiDB-lite"/>
    </source>
</evidence>
<feature type="region of interest" description="Disordered" evidence="1">
    <location>
        <begin position="224"/>
        <end position="254"/>
    </location>
</feature>
<reference evidence="2" key="1">
    <citation type="submission" date="2020-07" db="EMBL/GenBank/DDBJ databases">
        <authorList>
            <person name="Lin J."/>
        </authorList>
    </citation>
    <scope>NUCLEOTIDE SEQUENCE</scope>
</reference>